<sequence>MEKFFEKVAENVYAFLLWDDSWHSFNNCYVVIEKNGVTLIDSGKTEHFTHLESSLSEIGIRIWDITKLIATHGHKDHIGGYANLHNTKKVIHPNDLALLPSDARSIFNPDLDQVGNEFEWVHLGHHTKGSIALYHCKSKVLFCGDHVCFFGEPLPNDQIVTEKEIINDHVQSFLAGFASNKEMREKEDFKGLMEGLKELLRFDAKFLCTGHGVIVQGDIRDWINEILRNIK</sequence>
<reference evidence="2" key="1">
    <citation type="journal article" date="2014" name="Int. J. Syst. Evol. Microbiol.">
        <title>Complete genome sequence of Corynebacterium casei LMG S-19264T (=DSM 44701T), isolated from a smear-ripened cheese.</title>
        <authorList>
            <consortium name="US DOE Joint Genome Institute (JGI-PGF)"/>
            <person name="Walter F."/>
            <person name="Albersmeier A."/>
            <person name="Kalinowski J."/>
            <person name="Ruckert C."/>
        </authorList>
    </citation>
    <scope>NUCLEOTIDE SEQUENCE</scope>
    <source>
        <strain evidence="2">CGMCC 1.12754</strain>
    </source>
</reference>
<name>A0A917HRF3_9BACI</name>
<reference evidence="2" key="2">
    <citation type="submission" date="2020-09" db="EMBL/GenBank/DDBJ databases">
        <authorList>
            <person name="Sun Q."/>
            <person name="Zhou Y."/>
        </authorList>
    </citation>
    <scope>NUCLEOTIDE SEQUENCE</scope>
    <source>
        <strain evidence="2">CGMCC 1.12754</strain>
    </source>
</reference>
<protein>
    <recommendedName>
        <fullName evidence="1">Metallo-beta-lactamase domain-containing protein</fullName>
    </recommendedName>
</protein>
<feature type="domain" description="Metallo-beta-lactamase" evidence="1">
    <location>
        <begin position="25"/>
        <end position="192"/>
    </location>
</feature>
<dbReference type="Proteomes" id="UP000622860">
    <property type="component" value="Unassembled WGS sequence"/>
</dbReference>
<organism evidence="2 3">
    <name type="scientific">Virgibacillus oceani</name>
    <dbReference type="NCBI Taxonomy" id="1479511"/>
    <lineage>
        <taxon>Bacteria</taxon>
        <taxon>Bacillati</taxon>
        <taxon>Bacillota</taxon>
        <taxon>Bacilli</taxon>
        <taxon>Bacillales</taxon>
        <taxon>Bacillaceae</taxon>
        <taxon>Virgibacillus</taxon>
    </lineage>
</organism>
<evidence type="ECO:0000313" key="2">
    <source>
        <dbReference type="EMBL" id="GGG86697.1"/>
    </source>
</evidence>
<dbReference type="InterPro" id="IPR050855">
    <property type="entry name" value="NDM-1-like"/>
</dbReference>
<dbReference type="EMBL" id="BMFR01000024">
    <property type="protein sequence ID" value="GGG86697.1"/>
    <property type="molecule type" value="Genomic_DNA"/>
</dbReference>
<dbReference type="AlphaFoldDB" id="A0A917HRF3"/>
<comment type="caution">
    <text evidence="2">The sequence shown here is derived from an EMBL/GenBank/DDBJ whole genome shotgun (WGS) entry which is preliminary data.</text>
</comment>
<proteinExistence type="predicted"/>
<dbReference type="RefSeq" id="WP_188456731.1">
    <property type="nucleotide sequence ID" value="NZ_BMFR01000024.1"/>
</dbReference>
<dbReference type="SMART" id="SM00849">
    <property type="entry name" value="Lactamase_B"/>
    <property type="match status" value="1"/>
</dbReference>
<dbReference type="InterPro" id="IPR001279">
    <property type="entry name" value="Metallo-B-lactamas"/>
</dbReference>
<evidence type="ECO:0000313" key="3">
    <source>
        <dbReference type="Proteomes" id="UP000622860"/>
    </source>
</evidence>
<dbReference type="InterPro" id="IPR036866">
    <property type="entry name" value="RibonucZ/Hydroxyglut_hydro"/>
</dbReference>
<gene>
    <name evidence="2" type="ORF">GCM10011398_35670</name>
</gene>
<dbReference type="Pfam" id="PF00753">
    <property type="entry name" value="Lactamase_B"/>
    <property type="match status" value="1"/>
</dbReference>
<dbReference type="SUPFAM" id="SSF56281">
    <property type="entry name" value="Metallo-hydrolase/oxidoreductase"/>
    <property type="match status" value="1"/>
</dbReference>
<accession>A0A917HRF3</accession>
<keyword evidence="3" id="KW-1185">Reference proteome</keyword>
<evidence type="ECO:0000259" key="1">
    <source>
        <dbReference type="SMART" id="SM00849"/>
    </source>
</evidence>
<dbReference type="PANTHER" id="PTHR42951">
    <property type="entry name" value="METALLO-BETA-LACTAMASE DOMAIN-CONTAINING"/>
    <property type="match status" value="1"/>
</dbReference>
<dbReference type="Gene3D" id="3.60.15.10">
    <property type="entry name" value="Ribonuclease Z/Hydroxyacylglutathione hydrolase-like"/>
    <property type="match status" value="1"/>
</dbReference>